<dbReference type="SUPFAM" id="SSF55031">
    <property type="entry name" value="Bacterial exopeptidase dimerisation domain"/>
    <property type="match status" value="1"/>
</dbReference>
<dbReference type="OrthoDB" id="9777385at2"/>
<dbReference type="PANTHER" id="PTHR11014:SF63">
    <property type="entry name" value="METALLOPEPTIDASE, PUTATIVE (AFU_ORTHOLOGUE AFUA_6G09600)-RELATED"/>
    <property type="match status" value="1"/>
</dbReference>
<dbReference type="InterPro" id="IPR017439">
    <property type="entry name" value="Amidohydrolase"/>
</dbReference>
<dbReference type="AlphaFoldDB" id="A0A5K7Z799"/>
<feature type="binding site" evidence="2">
    <location>
        <position position="100"/>
    </location>
    <ligand>
        <name>Mn(2+)</name>
        <dbReference type="ChEBI" id="CHEBI:29035"/>
        <label>2</label>
    </ligand>
</feature>
<dbReference type="Proteomes" id="UP000427769">
    <property type="component" value="Chromosome"/>
</dbReference>
<dbReference type="Pfam" id="PF07687">
    <property type="entry name" value="M20_dimer"/>
    <property type="match status" value="1"/>
</dbReference>
<organism evidence="4 5">
    <name type="scientific">Desulfosarcina widdelii</name>
    <dbReference type="NCBI Taxonomy" id="947919"/>
    <lineage>
        <taxon>Bacteria</taxon>
        <taxon>Pseudomonadati</taxon>
        <taxon>Thermodesulfobacteriota</taxon>
        <taxon>Desulfobacteria</taxon>
        <taxon>Desulfobacterales</taxon>
        <taxon>Desulfosarcinaceae</taxon>
        <taxon>Desulfosarcina</taxon>
    </lineage>
</organism>
<feature type="binding site" evidence="2">
    <location>
        <position position="360"/>
    </location>
    <ligand>
        <name>Mn(2+)</name>
        <dbReference type="ChEBI" id="CHEBI:29035"/>
        <label>2</label>
    </ligand>
</feature>
<feature type="binding site" evidence="2">
    <location>
        <position position="136"/>
    </location>
    <ligand>
        <name>Mn(2+)</name>
        <dbReference type="ChEBI" id="CHEBI:29035"/>
        <label>2</label>
    </ligand>
</feature>
<dbReference type="Pfam" id="PF01546">
    <property type="entry name" value="Peptidase_M20"/>
    <property type="match status" value="1"/>
</dbReference>
<name>A0A5K7Z799_9BACT</name>
<feature type="binding site" evidence="2">
    <location>
        <position position="161"/>
    </location>
    <ligand>
        <name>Mn(2+)</name>
        <dbReference type="ChEBI" id="CHEBI:29035"/>
        <label>2</label>
    </ligand>
</feature>
<gene>
    <name evidence="4" type="ORF">DSCW_31600</name>
</gene>
<dbReference type="PANTHER" id="PTHR11014">
    <property type="entry name" value="PEPTIDASE M20 FAMILY MEMBER"/>
    <property type="match status" value="1"/>
</dbReference>
<evidence type="ECO:0000256" key="2">
    <source>
        <dbReference type="PIRSR" id="PIRSR005962-1"/>
    </source>
</evidence>
<dbReference type="KEGG" id="dwd:DSCW_31600"/>
<evidence type="ECO:0000259" key="3">
    <source>
        <dbReference type="Pfam" id="PF07687"/>
    </source>
</evidence>
<dbReference type="GO" id="GO:0046872">
    <property type="term" value="F:metal ion binding"/>
    <property type="evidence" value="ECO:0007669"/>
    <property type="project" value="UniProtKB-KW"/>
</dbReference>
<dbReference type="InterPro" id="IPR002933">
    <property type="entry name" value="Peptidase_M20"/>
</dbReference>
<evidence type="ECO:0000313" key="5">
    <source>
        <dbReference type="Proteomes" id="UP000427769"/>
    </source>
</evidence>
<feature type="binding site" evidence="2">
    <location>
        <position position="102"/>
    </location>
    <ligand>
        <name>Mn(2+)</name>
        <dbReference type="ChEBI" id="CHEBI:29035"/>
        <label>2</label>
    </ligand>
</feature>
<dbReference type="InterPro" id="IPR011650">
    <property type="entry name" value="Peptidase_M20_dimer"/>
</dbReference>
<evidence type="ECO:0000256" key="1">
    <source>
        <dbReference type="ARBA" id="ARBA00022801"/>
    </source>
</evidence>
<dbReference type="GO" id="GO:0050118">
    <property type="term" value="F:N-acetyldiaminopimelate deacetylase activity"/>
    <property type="evidence" value="ECO:0007669"/>
    <property type="project" value="UniProtKB-ARBA"/>
</dbReference>
<evidence type="ECO:0000313" key="4">
    <source>
        <dbReference type="EMBL" id="BBO75743.1"/>
    </source>
</evidence>
<keyword evidence="2" id="KW-0479">Metal-binding</keyword>
<dbReference type="Gene3D" id="3.30.70.360">
    <property type="match status" value="1"/>
</dbReference>
<dbReference type="FunFam" id="3.30.70.360:FF:000001">
    <property type="entry name" value="N-acetyldiaminopimelate deacetylase"/>
    <property type="match status" value="1"/>
</dbReference>
<comment type="cofactor">
    <cofactor evidence="2">
        <name>Mn(2+)</name>
        <dbReference type="ChEBI" id="CHEBI:29035"/>
    </cofactor>
    <text evidence="2">The Mn(2+) ion enhances activity.</text>
</comment>
<dbReference type="RefSeq" id="WP_155304639.1">
    <property type="nucleotide sequence ID" value="NZ_AP021875.1"/>
</dbReference>
<dbReference type="GO" id="GO:0019877">
    <property type="term" value="P:diaminopimelate biosynthetic process"/>
    <property type="evidence" value="ECO:0007669"/>
    <property type="project" value="UniProtKB-ARBA"/>
</dbReference>
<dbReference type="NCBIfam" id="TIGR01891">
    <property type="entry name" value="amidohydrolases"/>
    <property type="match status" value="1"/>
</dbReference>
<accession>A0A5K7Z799</accession>
<feature type="domain" description="Peptidase M20 dimerisation" evidence="3">
    <location>
        <begin position="184"/>
        <end position="279"/>
    </location>
</feature>
<keyword evidence="2" id="KW-0464">Manganese</keyword>
<reference evidence="4 5" key="1">
    <citation type="submission" date="2019-11" db="EMBL/GenBank/DDBJ databases">
        <title>Comparative genomics of hydrocarbon-degrading Desulfosarcina strains.</title>
        <authorList>
            <person name="Watanabe M."/>
            <person name="Kojima H."/>
            <person name="Fukui M."/>
        </authorList>
    </citation>
    <scope>NUCLEOTIDE SEQUENCE [LARGE SCALE GENOMIC DNA]</scope>
    <source>
        <strain evidence="4 5">PP31</strain>
    </source>
</reference>
<dbReference type="InterPro" id="IPR036264">
    <property type="entry name" value="Bact_exopeptidase_dim_dom"/>
</dbReference>
<keyword evidence="5" id="KW-1185">Reference proteome</keyword>
<sequence>MSFKQRLSELDPELIALRRDLHAHPELGFKEFRTQAKVLGGLEALQIPARAMADTGVLGLLQGSRPGRTILLRADMDALPVHEENDLPYRSTTDGVMHACGHDGHTAMLLAAAKVLAEHRDRIAGSIKFVFQPNEEDAGAGRMVAEGVPEDPAVDAAFGLHLWNSLPTGTIDLKPGPIMAASHYFTLTIRGRGGHAGFAHQSIDPILTAAQVIQAVQAIQTREVDALDPAVIMFTALRAGSNNTIVPETVTLGGSIRFLYEGGDEIRNRFERIVEHTCKAHRADYELTFAVGNDLLANDENITRLARESAAAVLGDSHSVTAMVKTMAGEDFAAFADAVPAAFAFVGARDPAGEIPYPHHHPRFTFDEKALLIGAELYVRTALGFLGCGE</sequence>
<dbReference type="Gene3D" id="3.40.630.10">
    <property type="entry name" value="Zn peptidases"/>
    <property type="match status" value="1"/>
</dbReference>
<keyword evidence="1" id="KW-0378">Hydrolase</keyword>
<dbReference type="EMBL" id="AP021875">
    <property type="protein sequence ID" value="BBO75743.1"/>
    <property type="molecule type" value="Genomic_DNA"/>
</dbReference>
<protein>
    <submittedName>
        <fullName evidence="4">Peptidase M20</fullName>
    </submittedName>
</protein>
<proteinExistence type="predicted"/>
<dbReference type="SUPFAM" id="SSF53187">
    <property type="entry name" value="Zn-dependent exopeptidases"/>
    <property type="match status" value="1"/>
</dbReference>
<dbReference type="PIRSF" id="PIRSF005962">
    <property type="entry name" value="Pept_M20D_amidohydro"/>
    <property type="match status" value="1"/>
</dbReference>